<organism evidence="16 17">
    <name type="scientific">Thecamonas trahens ATCC 50062</name>
    <dbReference type="NCBI Taxonomy" id="461836"/>
    <lineage>
        <taxon>Eukaryota</taxon>
        <taxon>Apusozoa</taxon>
        <taxon>Apusomonadida</taxon>
        <taxon>Apusomonadidae</taxon>
        <taxon>Thecamonas</taxon>
    </lineage>
</organism>
<keyword evidence="6" id="KW-0560">Oxidoreductase</keyword>
<comment type="similarity">
    <text evidence="13">Belongs to the enoyl-CoA hydratase/isomerase family.</text>
</comment>
<dbReference type="Pfam" id="PF00725">
    <property type="entry name" value="3HCDH"/>
    <property type="match status" value="1"/>
</dbReference>
<accession>A0A0L0DB96</accession>
<keyword evidence="9" id="KW-0576">Peroxisome</keyword>
<dbReference type="EMBL" id="GL349455">
    <property type="protein sequence ID" value="KNC49386.1"/>
    <property type="molecule type" value="Genomic_DNA"/>
</dbReference>
<keyword evidence="5" id="KW-0276">Fatty acid metabolism</keyword>
<evidence type="ECO:0000256" key="3">
    <source>
        <dbReference type="ARBA" id="ARBA00008750"/>
    </source>
</evidence>
<keyword evidence="8" id="KW-0443">Lipid metabolism</keyword>
<evidence type="ECO:0000256" key="8">
    <source>
        <dbReference type="ARBA" id="ARBA00023098"/>
    </source>
</evidence>
<dbReference type="GO" id="GO:0016853">
    <property type="term" value="F:isomerase activity"/>
    <property type="evidence" value="ECO:0007669"/>
    <property type="project" value="UniProtKB-KW"/>
</dbReference>
<evidence type="ECO:0000259" key="14">
    <source>
        <dbReference type="Pfam" id="PF00725"/>
    </source>
</evidence>
<dbReference type="UniPathway" id="UPA00659"/>
<evidence type="ECO:0000259" key="15">
    <source>
        <dbReference type="Pfam" id="PF02737"/>
    </source>
</evidence>
<dbReference type="InterPro" id="IPR036291">
    <property type="entry name" value="NAD(P)-bd_dom_sf"/>
</dbReference>
<dbReference type="Gene3D" id="3.40.50.720">
    <property type="entry name" value="NAD(P)-binding Rossmann-like Domain"/>
    <property type="match status" value="1"/>
</dbReference>
<evidence type="ECO:0000256" key="6">
    <source>
        <dbReference type="ARBA" id="ARBA00023002"/>
    </source>
</evidence>
<proteinExistence type="inferred from homology"/>
<comment type="pathway">
    <text evidence="2">Lipid metabolism; fatty acid beta-oxidation.</text>
</comment>
<dbReference type="FunFam" id="3.40.50.720:FF:000009">
    <property type="entry name" value="Fatty oxidation complex, alpha subunit"/>
    <property type="match status" value="1"/>
</dbReference>
<keyword evidence="11" id="KW-0456">Lyase</keyword>
<evidence type="ECO:0000256" key="10">
    <source>
        <dbReference type="ARBA" id="ARBA00023235"/>
    </source>
</evidence>
<reference evidence="16 17" key="1">
    <citation type="submission" date="2010-05" db="EMBL/GenBank/DDBJ databases">
        <title>The Genome Sequence of Thecamonas trahens ATCC 50062.</title>
        <authorList>
            <consortium name="The Broad Institute Genome Sequencing Platform"/>
            <person name="Russ C."/>
            <person name="Cuomo C."/>
            <person name="Shea T."/>
            <person name="Young S.K."/>
            <person name="Zeng Q."/>
            <person name="Koehrsen M."/>
            <person name="Haas B."/>
            <person name="Borodovsky M."/>
            <person name="Guigo R."/>
            <person name="Alvarado L."/>
            <person name="Berlin A."/>
            <person name="Bochicchio J."/>
            <person name="Borenstein D."/>
            <person name="Chapman S."/>
            <person name="Chen Z."/>
            <person name="Freedman E."/>
            <person name="Gellesch M."/>
            <person name="Goldberg J."/>
            <person name="Griggs A."/>
            <person name="Gujja S."/>
            <person name="Heilman E."/>
            <person name="Heiman D."/>
            <person name="Hepburn T."/>
            <person name="Howarth C."/>
            <person name="Jen D."/>
            <person name="Larson L."/>
            <person name="Mehta T."/>
            <person name="Park D."/>
            <person name="Pearson M."/>
            <person name="Roberts A."/>
            <person name="Saif S."/>
            <person name="Shenoy N."/>
            <person name="Sisk P."/>
            <person name="Stolte C."/>
            <person name="Sykes S."/>
            <person name="Thomson T."/>
            <person name="Walk T."/>
            <person name="White J."/>
            <person name="Yandava C."/>
            <person name="Burger G."/>
            <person name="Gray M.W."/>
            <person name="Holland P.W.H."/>
            <person name="King N."/>
            <person name="Lang F.B.F."/>
            <person name="Roger A.J."/>
            <person name="Ruiz-Trillo I."/>
            <person name="Lander E."/>
            <person name="Nusbaum C."/>
        </authorList>
    </citation>
    <scope>NUCLEOTIDE SEQUENCE [LARGE SCALE GENOMIC DNA]</scope>
    <source>
        <strain evidence="16 17">ATCC 50062</strain>
    </source>
</reference>
<comment type="subcellular location">
    <subcellularLocation>
        <location evidence="1">Peroxisome</location>
    </subcellularLocation>
</comment>
<dbReference type="InterPro" id="IPR018376">
    <property type="entry name" value="Enoyl-CoA_hyd/isom_CS"/>
</dbReference>
<evidence type="ECO:0000256" key="11">
    <source>
        <dbReference type="ARBA" id="ARBA00023239"/>
    </source>
</evidence>
<dbReference type="InterPro" id="IPR006176">
    <property type="entry name" value="3-OHacyl-CoA_DH_NAD-bd"/>
</dbReference>
<dbReference type="OMA" id="YNGAAMG"/>
<name>A0A0L0DB96_THETB</name>
<dbReference type="PANTHER" id="PTHR23309:SF49">
    <property type="entry name" value="PEROXISOMAL BIFUNCTIONAL ENZYME"/>
    <property type="match status" value="1"/>
</dbReference>
<evidence type="ECO:0000313" key="17">
    <source>
        <dbReference type="Proteomes" id="UP000054408"/>
    </source>
</evidence>
<comment type="subunit">
    <text evidence="4">Monomer.</text>
</comment>
<feature type="domain" description="3-hydroxyacyl-CoA dehydrogenase NAD binding" evidence="15">
    <location>
        <begin position="333"/>
        <end position="513"/>
    </location>
</feature>
<evidence type="ECO:0000256" key="7">
    <source>
        <dbReference type="ARBA" id="ARBA00023027"/>
    </source>
</evidence>
<evidence type="ECO:0000256" key="2">
    <source>
        <dbReference type="ARBA" id="ARBA00005005"/>
    </source>
</evidence>
<evidence type="ECO:0000256" key="13">
    <source>
        <dbReference type="RuleBase" id="RU003707"/>
    </source>
</evidence>
<dbReference type="InterPro" id="IPR029045">
    <property type="entry name" value="ClpP/crotonase-like_dom_sf"/>
</dbReference>
<evidence type="ECO:0000256" key="12">
    <source>
        <dbReference type="ARBA" id="ARBA00023268"/>
    </source>
</evidence>
<sequence>MSHIFPWPTLRTAEPSSAVGYQLLATGPEQTVAVVSLHSPPVNALSHALRKGIAAGLDAAVADGAAALVIVAEGKTFPAGADISEFATGKAMAKPVLTDLIADLDAPDLPLLTLAAMHGTAFGGGLELALATHYRIALPGTLLGLPEVGLGLLPGAGGTQRLPRLLGLVDAAKAITTGRPIKADKALKAGLLDAVVSPPPPPGTPLTAALANTAVAYAVDILAAHAAAGTSPAATRRVSALPVPGGASKAMIEAIKAKTVAASRGFEAPGVIIDAIAGVLEPTFDEGLAVEANAFVQLFTSTQARALQAFFFAERAASKVPGVNPRDAVALRKLGIVGAGTMGSGIALAALKAKRPLAVVLLDVSRDSLDAAADRIVAYLDSRVAKGRMTRAAADDALARITYATDYSSLADADMVIEAVFEKLALKKKIFASLDAVCKADAILASNTSTLNIDAIAAATSRPHAVVGTHFFAPAHVMPLLENIRGAASGSAALASSMALGKILGKKAIMVGNCPGFLANRIFANYFNESALLVEEGVPYDAVDAAARAFGLPMGPFQTADLSGLDIGASIRKEKVYAAIHGARTSSLPDKLVDAGRYGQKTGAGWYKYDGRKAVVDPYVTRLVTEHIAALPSSTAAGAPPLDSDDAIVLRLLLPVVLEGLRCLEEGIALRASDIDVAAVYGYGWPRYRCGPMWWAENELGWDDVLDACNDMQPLWAGQPYLRPPALLTLLAEEDMTLREWAKANTSKL</sequence>
<dbReference type="Gene3D" id="3.90.226.10">
    <property type="entry name" value="2-enoyl-CoA Hydratase, Chain A, domain 1"/>
    <property type="match status" value="1"/>
</dbReference>
<dbReference type="CDD" id="cd06558">
    <property type="entry name" value="crotonase-like"/>
    <property type="match status" value="1"/>
</dbReference>
<evidence type="ECO:0000313" key="16">
    <source>
        <dbReference type="EMBL" id="KNC49386.1"/>
    </source>
</evidence>
<evidence type="ECO:0000256" key="1">
    <source>
        <dbReference type="ARBA" id="ARBA00004275"/>
    </source>
</evidence>
<dbReference type="FunFam" id="1.10.1040.50:FF:000006">
    <property type="entry name" value="Peroxisomal bifunctional enzyme"/>
    <property type="match status" value="1"/>
</dbReference>
<dbReference type="InterPro" id="IPR006108">
    <property type="entry name" value="3HC_DH_C"/>
</dbReference>
<dbReference type="GeneID" id="25564813"/>
<keyword evidence="7" id="KW-0520">NAD</keyword>
<dbReference type="GO" id="GO:0070403">
    <property type="term" value="F:NAD+ binding"/>
    <property type="evidence" value="ECO:0007669"/>
    <property type="project" value="InterPro"/>
</dbReference>
<evidence type="ECO:0000256" key="9">
    <source>
        <dbReference type="ARBA" id="ARBA00023140"/>
    </source>
</evidence>
<keyword evidence="12" id="KW-0511">Multifunctional enzyme</keyword>
<dbReference type="Proteomes" id="UP000054408">
    <property type="component" value="Unassembled WGS sequence"/>
</dbReference>
<evidence type="ECO:0000256" key="5">
    <source>
        <dbReference type="ARBA" id="ARBA00022832"/>
    </source>
</evidence>
<dbReference type="RefSeq" id="XP_013757811.1">
    <property type="nucleotide sequence ID" value="XM_013902357.1"/>
</dbReference>
<dbReference type="SUPFAM" id="SSF51735">
    <property type="entry name" value="NAD(P)-binding Rossmann-fold domains"/>
    <property type="match status" value="1"/>
</dbReference>
<protein>
    <submittedName>
        <fullName evidence="16">Peroxisomal bifunctional enzyme</fullName>
    </submittedName>
</protein>
<dbReference type="AlphaFoldDB" id="A0A0L0DB96"/>
<dbReference type="InterPro" id="IPR008927">
    <property type="entry name" value="6-PGluconate_DH-like_C_sf"/>
</dbReference>
<keyword evidence="17" id="KW-1185">Reference proteome</keyword>
<gene>
    <name evidence="16" type="ORF">AMSG_05386</name>
</gene>
<dbReference type="InterPro" id="IPR001753">
    <property type="entry name" value="Enoyl-CoA_hydra/iso"/>
</dbReference>
<dbReference type="eggNOG" id="KOG1683">
    <property type="taxonomic scope" value="Eukaryota"/>
</dbReference>
<dbReference type="GO" id="GO:0004300">
    <property type="term" value="F:enoyl-CoA hydratase activity"/>
    <property type="evidence" value="ECO:0007669"/>
    <property type="project" value="UniProtKB-ARBA"/>
</dbReference>
<dbReference type="Pfam" id="PF02737">
    <property type="entry name" value="3HCDH_N"/>
    <property type="match status" value="1"/>
</dbReference>
<dbReference type="SUPFAM" id="SSF48179">
    <property type="entry name" value="6-phosphogluconate dehydrogenase C-terminal domain-like"/>
    <property type="match status" value="2"/>
</dbReference>
<dbReference type="OrthoDB" id="2018133at2759"/>
<dbReference type="PANTHER" id="PTHR23309">
    <property type="entry name" value="3-HYDROXYACYL-COA DEHYROGENASE"/>
    <property type="match status" value="1"/>
</dbReference>
<dbReference type="Gene3D" id="1.10.1040.50">
    <property type="match status" value="1"/>
</dbReference>
<dbReference type="GO" id="GO:0006635">
    <property type="term" value="P:fatty acid beta-oxidation"/>
    <property type="evidence" value="ECO:0007669"/>
    <property type="project" value="UniProtKB-UniPathway"/>
</dbReference>
<dbReference type="STRING" id="461836.A0A0L0DB96"/>
<dbReference type="GO" id="GO:0005777">
    <property type="term" value="C:peroxisome"/>
    <property type="evidence" value="ECO:0007669"/>
    <property type="project" value="UniProtKB-SubCell"/>
</dbReference>
<evidence type="ECO:0000256" key="4">
    <source>
        <dbReference type="ARBA" id="ARBA00011245"/>
    </source>
</evidence>
<comment type="similarity">
    <text evidence="3">In the N-terminal section; belongs to the enoyl-CoA hydratase/isomerase family.</text>
</comment>
<dbReference type="GO" id="GO:0003857">
    <property type="term" value="F:(3S)-3-hydroxyacyl-CoA dehydrogenase (NAD+) activity"/>
    <property type="evidence" value="ECO:0007669"/>
    <property type="project" value="TreeGrafter"/>
</dbReference>
<dbReference type="PROSITE" id="PS00166">
    <property type="entry name" value="ENOYL_COA_HYDRATASE"/>
    <property type="match status" value="1"/>
</dbReference>
<dbReference type="SUPFAM" id="SSF52096">
    <property type="entry name" value="ClpP/crotonase"/>
    <property type="match status" value="1"/>
</dbReference>
<feature type="domain" description="3-hydroxyacyl-CoA dehydrogenase C-terminal" evidence="14">
    <location>
        <begin position="516"/>
        <end position="609"/>
    </location>
</feature>
<keyword evidence="10" id="KW-0413">Isomerase</keyword>
<dbReference type="Pfam" id="PF00378">
    <property type="entry name" value="ECH_1"/>
    <property type="match status" value="1"/>
</dbReference>